<protein>
    <recommendedName>
        <fullName evidence="3">EF-hand domain-containing protein</fullName>
    </recommendedName>
</protein>
<organism evidence="4">
    <name type="scientific">Alexandrium catenella</name>
    <name type="common">Red tide dinoflagellate</name>
    <name type="synonym">Gonyaulax catenella</name>
    <dbReference type="NCBI Taxonomy" id="2925"/>
    <lineage>
        <taxon>Eukaryota</taxon>
        <taxon>Sar</taxon>
        <taxon>Alveolata</taxon>
        <taxon>Dinophyceae</taxon>
        <taxon>Gonyaulacales</taxon>
        <taxon>Pyrocystaceae</taxon>
        <taxon>Alexandrium</taxon>
    </lineage>
</organism>
<dbReference type="AlphaFoldDB" id="A0A7S1WT07"/>
<dbReference type="GO" id="GO:0005509">
    <property type="term" value="F:calcium ion binding"/>
    <property type="evidence" value="ECO:0007669"/>
    <property type="project" value="InterPro"/>
</dbReference>
<evidence type="ECO:0000256" key="1">
    <source>
        <dbReference type="ARBA" id="ARBA00022837"/>
    </source>
</evidence>
<gene>
    <name evidence="4" type="ORF">ACAT0790_LOCUS63056</name>
</gene>
<evidence type="ECO:0000256" key="2">
    <source>
        <dbReference type="SAM" id="Phobius"/>
    </source>
</evidence>
<evidence type="ECO:0000313" key="4">
    <source>
        <dbReference type="EMBL" id="CAD9186282.1"/>
    </source>
</evidence>
<feature type="transmembrane region" description="Helical" evidence="2">
    <location>
        <begin position="414"/>
        <end position="434"/>
    </location>
</feature>
<feature type="domain" description="EF-hand" evidence="3">
    <location>
        <begin position="315"/>
        <end position="350"/>
    </location>
</feature>
<keyword evidence="1" id="KW-0106">Calcium</keyword>
<dbReference type="Gene3D" id="1.10.238.10">
    <property type="entry name" value="EF-hand"/>
    <property type="match status" value="1"/>
</dbReference>
<accession>A0A7S1WT07</accession>
<dbReference type="InterPro" id="IPR018247">
    <property type="entry name" value="EF_Hand_1_Ca_BS"/>
</dbReference>
<dbReference type="PROSITE" id="PS50222">
    <property type="entry name" value="EF_HAND_2"/>
    <property type="match status" value="1"/>
</dbReference>
<reference evidence="4" key="1">
    <citation type="submission" date="2021-01" db="EMBL/GenBank/DDBJ databases">
        <authorList>
            <person name="Corre E."/>
            <person name="Pelletier E."/>
            <person name="Niang G."/>
            <person name="Scheremetjew M."/>
            <person name="Finn R."/>
            <person name="Kale V."/>
            <person name="Holt S."/>
            <person name="Cochrane G."/>
            <person name="Meng A."/>
            <person name="Brown T."/>
            <person name="Cohen L."/>
        </authorList>
    </citation>
    <scope>NUCLEOTIDE SEQUENCE</scope>
    <source>
        <strain evidence="4">OF101</strain>
    </source>
</reference>
<keyword evidence="2" id="KW-0812">Transmembrane</keyword>
<feature type="transmembrane region" description="Helical" evidence="2">
    <location>
        <begin position="440"/>
        <end position="459"/>
    </location>
</feature>
<keyword evidence="2" id="KW-1133">Transmembrane helix</keyword>
<dbReference type="SUPFAM" id="SSF47473">
    <property type="entry name" value="EF-hand"/>
    <property type="match status" value="1"/>
</dbReference>
<name>A0A7S1WT07_ALECA</name>
<dbReference type="InterPro" id="IPR002048">
    <property type="entry name" value="EF_hand_dom"/>
</dbReference>
<dbReference type="InterPro" id="IPR011992">
    <property type="entry name" value="EF-hand-dom_pair"/>
</dbReference>
<dbReference type="PROSITE" id="PS00018">
    <property type="entry name" value="EF_HAND_1"/>
    <property type="match status" value="1"/>
</dbReference>
<evidence type="ECO:0000259" key="3">
    <source>
        <dbReference type="PROSITE" id="PS50222"/>
    </source>
</evidence>
<proteinExistence type="predicted"/>
<sequence length="489" mass="54520">MDIVLGTLQKLAKDGNRPHYAEDMKLLLDLLAIIGMNKEAFLGCINTSLPAREAGVLPSLVRRLFIHMAPELQEARVELEALVNKLFNLMIGICVEAPVDLINKMIADIIDQSKPYSLVGFAMRLIKGEERVEKAAGRLINSICWIAQQAAEGRSLAQMQLFARGPDGETPRIDVILEAVMDLLLPFLGPELRRPIYSVLEVLTDLYELSTDPAPNNFIKRAPFIAQGIATALCIPQHQVSGIFALAKGDWEKAVDLCKPFCDLDPQVLHEMMRFLPTIQKNCKSGVDLVKNIKEQVEEDYIKSRVKQISGNVVERKGTALDLFDLVDLDRNGTISLEEFRMCTLRLGFHLGEHRVLEVFSRCKKNVGSINRTDKGQELNAEEFQEALDYLQKKVAHITLSMIGNSLGYLMCKLVYLCFTLFLCCVFIFLAMNAFLSGGVFSAVVNSGLTISMGLSMAWKDAKDKSGGDDQRKMGALVEEIQDMVMNDQ</sequence>
<keyword evidence="2" id="KW-0472">Membrane</keyword>
<dbReference type="EMBL" id="HBGE01105695">
    <property type="protein sequence ID" value="CAD9186282.1"/>
    <property type="molecule type" value="Transcribed_RNA"/>
</dbReference>